<dbReference type="GO" id="GO:0004497">
    <property type="term" value="F:monooxygenase activity"/>
    <property type="evidence" value="ECO:0007669"/>
    <property type="project" value="UniProtKB-KW"/>
</dbReference>
<evidence type="ECO:0000256" key="6">
    <source>
        <dbReference type="ARBA" id="ARBA00023002"/>
    </source>
</evidence>
<dbReference type="FunFam" id="1.10.630.10:FF:000018">
    <property type="entry name" value="Cytochrome P450 monooxygenase"/>
    <property type="match status" value="1"/>
</dbReference>
<evidence type="ECO:0000256" key="7">
    <source>
        <dbReference type="ARBA" id="ARBA00023004"/>
    </source>
</evidence>
<dbReference type="GO" id="GO:0020037">
    <property type="term" value="F:heme binding"/>
    <property type="evidence" value="ECO:0007669"/>
    <property type="project" value="InterPro"/>
</dbReference>
<dbReference type="InterPro" id="IPR002397">
    <property type="entry name" value="Cyt_P450_B"/>
</dbReference>
<evidence type="ECO:0000313" key="10">
    <source>
        <dbReference type="EMBL" id="AAQ94245.1"/>
    </source>
</evidence>
<evidence type="ECO:0000256" key="2">
    <source>
        <dbReference type="ARBA" id="ARBA00010617"/>
    </source>
</evidence>
<keyword evidence="3" id="KW-0963">Cytoplasm</keyword>
<gene>
    <name evidence="10" type="primary">pkePIII</name>
</gene>
<keyword evidence="5 9" id="KW-0479">Metal-binding</keyword>
<evidence type="ECO:0000256" key="4">
    <source>
        <dbReference type="ARBA" id="ARBA00022617"/>
    </source>
</evidence>
<dbReference type="PRINTS" id="PR00359">
    <property type="entry name" value="BP450"/>
</dbReference>
<evidence type="ECO:0000256" key="1">
    <source>
        <dbReference type="ARBA" id="ARBA00004496"/>
    </source>
</evidence>
<dbReference type="SUPFAM" id="SSF48264">
    <property type="entry name" value="Cytochrome P450"/>
    <property type="match status" value="1"/>
</dbReference>
<dbReference type="GO" id="GO:0005737">
    <property type="term" value="C:cytoplasm"/>
    <property type="evidence" value="ECO:0007669"/>
    <property type="project" value="UniProtKB-SubCell"/>
</dbReference>
<dbReference type="AlphaFoldDB" id="Q5VKQ4"/>
<evidence type="ECO:0000256" key="8">
    <source>
        <dbReference type="ARBA" id="ARBA00023033"/>
    </source>
</evidence>
<dbReference type="Pfam" id="PF00067">
    <property type="entry name" value="p450"/>
    <property type="match status" value="1"/>
</dbReference>
<protein>
    <submittedName>
        <fullName evidence="10">p450 monooxygenase</fullName>
    </submittedName>
</protein>
<dbReference type="InterPro" id="IPR036396">
    <property type="entry name" value="Cyt_P450_sf"/>
</dbReference>
<dbReference type="GO" id="GO:0005506">
    <property type="term" value="F:iron ion binding"/>
    <property type="evidence" value="ECO:0007669"/>
    <property type="project" value="InterPro"/>
</dbReference>
<keyword evidence="8 9" id="KW-0503">Monooxygenase</keyword>
<accession>Q5VKQ4</accession>
<dbReference type="PANTHER" id="PTHR46696">
    <property type="entry name" value="P450, PUTATIVE (EUROFUNG)-RELATED"/>
    <property type="match status" value="1"/>
</dbReference>
<organism evidence="10">
    <name type="scientific">Saccharopolyspora erythraea</name>
    <name type="common">Streptomyces erythraeus</name>
    <dbReference type="NCBI Taxonomy" id="1836"/>
    <lineage>
        <taxon>Bacteria</taxon>
        <taxon>Bacillati</taxon>
        <taxon>Actinomycetota</taxon>
        <taxon>Actinomycetes</taxon>
        <taxon>Pseudonocardiales</taxon>
        <taxon>Pseudonocardiaceae</taxon>
        <taxon>Saccharopolyspora</taxon>
    </lineage>
</organism>
<name>Q5VKQ4_SACER</name>
<evidence type="ECO:0000256" key="5">
    <source>
        <dbReference type="ARBA" id="ARBA00022723"/>
    </source>
</evidence>
<dbReference type="PANTHER" id="PTHR46696:SF1">
    <property type="entry name" value="CYTOCHROME P450 YJIB-RELATED"/>
    <property type="match status" value="1"/>
</dbReference>
<keyword evidence="4 9" id="KW-0349">Heme</keyword>
<dbReference type="PROSITE" id="PS00086">
    <property type="entry name" value="CYTOCHROME_P450"/>
    <property type="match status" value="1"/>
</dbReference>
<dbReference type="InterPro" id="IPR001128">
    <property type="entry name" value="Cyt_P450"/>
</dbReference>
<evidence type="ECO:0000256" key="9">
    <source>
        <dbReference type="RuleBase" id="RU000461"/>
    </source>
</evidence>
<dbReference type="EMBL" id="AY330485">
    <property type="protein sequence ID" value="AAQ94245.1"/>
    <property type="molecule type" value="Genomic_DNA"/>
</dbReference>
<proteinExistence type="inferred from homology"/>
<keyword evidence="6 9" id="KW-0560">Oxidoreductase</keyword>
<comment type="similarity">
    <text evidence="2 9">Belongs to the cytochrome P450 family.</text>
</comment>
<sequence>MVLPMSVGDIDTPSGEFDFAANLLPFDPLDPAFQADPYPFFRLVRETAPALCTQPGMWVVTGFRECSAVLRNPKFGHGDGRLVASQITHDAEGNVVRPFVFMDPPDHTRIRSLVTKAFSARMVERLRPTAERLVGELLAAAMSGPADEPVDLMAELAFALPSNLISELLGMPPQDKPLFEQWSSALGRGLDPDFMLSPEEMQRRDQARTEFDGYFAELARRRRAEPADDLVSALVAVEEDGRNLSMSELVSTCRLLLSAGYLSTAHLIGNGVNALLRHPEQFEWFRAHPDQVAGVVEELLRYDSPVQTAGMRTALQDTEIGDQPVSAGEGAMLLVGAANRDPAAFPDPDRLDVSRKPERNLGFGIGAHFCVGAPLARLTTQVALTALAGLRVELATDDAPRINNLVLRGFAELPVFLRAA</sequence>
<keyword evidence="7 9" id="KW-0408">Iron</keyword>
<dbReference type="CDD" id="cd20625">
    <property type="entry name" value="CYP164-like"/>
    <property type="match status" value="1"/>
</dbReference>
<dbReference type="Gene3D" id="1.10.630.10">
    <property type="entry name" value="Cytochrome P450"/>
    <property type="match status" value="1"/>
</dbReference>
<evidence type="ECO:0000256" key="3">
    <source>
        <dbReference type="ARBA" id="ARBA00022490"/>
    </source>
</evidence>
<dbReference type="InterPro" id="IPR017972">
    <property type="entry name" value="Cyt_P450_CS"/>
</dbReference>
<comment type="subcellular location">
    <subcellularLocation>
        <location evidence="1">Cytoplasm</location>
    </subcellularLocation>
</comment>
<reference evidence="10" key="1">
    <citation type="journal article" date="2004" name="J. Mol. Microbiol. Biotechnol.">
        <title>A new modular polyketide synthase in the erythromycin producer Saccharopolyspora erythraea.</title>
        <authorList>
            <person name="Boakes S."/>
            <person name="Oliynyk M."/>
            <person name="Cortes J."/>
            <person name="Bohm I."/>
            <person name="Rudd B.A."/>
            <person name="Revill W.P."/>
            <person name="Staunton J."/>
            <person name="Leadlay P.F."/>
        </authorList>
    </citation>
    <scope>NUCLEOTIDE SEQUENCE</scope>
</reference>
<dbReference type="GO" id="GO:0016705">
    <property type="term" value="F:oxidoreductase activity, acting on paired donors, with incorporation or reduction of molecular oxygen"/>
    <property type="evidence" value="ECO:0007669"/>
    <property type="project" value="InterPro"/>
</dbReference>